<sequence length="223" mass="25769">MKHVVRGVLFFILLLFSFRQVEATKTTVISSGDRMDNKIYLTFDDGYSARNTKKILDILKATRVPATFFIEGGFLTENPLLSKRIADEQILANHTFSHVDITKISDEELRRQLKQFEDEALKITGKPVRKFFRPPMGKYNDRKLKILADFGYTVFLWDVQYYDYVHNDDQGIKYVLDNLMKQTQNGSIILMHTLTNSNADALEEAITRLRAKGFVFASLEELV</sequence>
<evidence type="ECO:0000259" key="2">
    <source>
        <dbReference type="PROSITE" id="PS51677"/>
    </source>
</evidence>
<dbReference type="Gene3D" id="3.20.20.370">
    <property type="entry name" value="Glycoside hydrolase/deacetylase"/>
    <property type="match status" value="1"/>
</dbReference>
<dbReference type="Proteomes" id="UP000886758">
    <property type="component" value="Unassembled WGS sequence"/>
</dbReference>
<keyword evidence="1" id="KW-0732">Signal</keyword>
<dbReference type="GO" id="GO:0016020">
    <property type="term" value="C:membrane"/>
    <property type="evidence" value="ECO:0007669"/>
    <property type="project" value="TreeGrafter"/>
</dbReference>
<gene>
    <name evidence="3" type="ORF">IAD46_01300</name>
</gene>
<dbReference type="PANTHER" id="PTHR10587:SF78">
    <property type="entry name" value="PEPTIDOGLYCAN-N-ACETYLMURAMIC ACID DEACETYLASE PDAA"/>
    <property type="match status" value="1"/>
</dbReference>
<dbReference type="AlphaFoldDB" id="A0A9D1KJU9"/>
<comment type="caution">
    <text evidence="3">The sequence shown here is derived from an EMBL/GenBank/DDBJ whole genome shotgun (WGS) entry which is preliminary data.</text>
</comment>
<protein>
    <submittedName>
        <fullName evidence="3">Polysaccharide deacetylase family protein</fullName>
    </submittedName>
</protein>
<dbReference type="EMBL" id="DVLF01000042">
    <property type="protein sequence ID" value="HIT49639.1"/>
    <property type="molecule type" value="Genomic_DNA"/>
</dbReference>
<evidence type="ECO:0000313" key="4">
    <source>
        <dbReference type="Proteomes" id="UP000886758"/>
    </source>
</evidence>
<dbReference type="SUPFAM" id="SSF88713">
    <property type="entry name" value="Glycoside hydrolase/deacetylase"/>
    <property type="match status" value="1"/>
</dbReference>
<feature type="chain" id="PRO_5038548884" evidence="1">
    <location>
        <begin position="24"/>
        <end position="223"/>
    </location>
</feature>
<dbReference type="PROSITE" id="PS51677">
    <property type="entry name" value="NODB"/>
    <property type="match status" value="1"/>
</dbReference>
<feature type="signal peptide" evidence="1">
    <location>
        <begin position="1"/>
        <end position="23"/>
    </location>
</feature>
<feature type="domain" description="NodB homology" evidence="2">
    <location>
        <begin position="37"/>
        <end position="217"/>
    </location>
</feature>
<dbReference type="Pfam" id="PF01522">
    <property type="entry name" value="Polysacc_deac_1"/>
    <property type="match status" value="1"/>
</dbReference>
<dbReference type="GO" id="GO:0016810">
    <property type="term" value="F:hydrolase activity, acting on carbon-nitrogen (but not peptide) bonds"/>
    <property type="evidence" value="ECO:0007669"/>
    <property type="project" value="InterPro"/>
</dbReference>
<dbReference type="PANTHER" id="PTHR10587">
    <property type="entry name" value="GLYCOSYL TRANSFERASE-RELATED"/>
    <property type="match status" value="1"/>
</dbReference>
<reference evidence="3" key="2">
    <citation type="journal article" date="2021" name="PeerJ">
        <title>Extensive microbial diversity within the chicken gut microbiome revealed by metagenomics and culture.</title>
        <authorList>
            <person name="Gilroy R."/>
            <person name="Ravi A."/>
            <person name="Getino M."/>
            <person name="Pursley I."/>
            <person name="Horton D.L."/>
            <person name="Alikhan N.F."/>
            <person name="Baker D."/>
            <person name="Gharbi K."/>
            <person name="Hall N."/>
            <person name="Watson M."/>
            <person name="Adriaenssens E.M."/>
            <person name="Foster-Nyarko E."/>
            <person name="Jarju S."/>
            <person name="Secka A."/>
            <person name="Antonio M."/>
            <person name="Oren A."/>
            <person name="Chaudhuri R.R."/>
            <person name="La Ragione R."/>
            <person name="Hildebrand F."/>
            <person name="Pallen M.J."/>
        </authorList>
    </citation>
    <scope>NUCLEOTIDE SEQUENCE</scope>
    <source>
        <strain evidence="3">ChiW17-6978</strain>
    </source>
</reference>
<dbReference type="GO" id="GO:0005975">
    <property type="term" value="P:carbohydrate metabolic process"/>
    <property type="evidence" value="ECO:0007669"/>
    <property type="project" value="InterPro"/>
</dbReference>
<dbReference type="InterPro" id="IPR050248">
    <property type="entry name" value="Polysacc_deacetylase_ArnD"/>
</dbReference>
<evidence type="ECO:0000313" key="3">
    <source>
        <dbReference type="EMBL" id="HIT49639.1"/>
    </source>
</evidence>
<organism evidence="3 4">
    <name type="scientific">Candidatus Pelethenecus faecipullorum</name>
    <dbReference type="NCBI Taxonomy" id="2840900"/>
    <lineage>
        <taxon>Bacteria</taxon>
        <taxon>Bacillati</taxon>
        <taxon>Mycoplasmatota</taxon>
        <taxon>Mollicutes</taxon>
        <taxon>Candidatus Pelethenecus</taxon>
    </lineage>
</organism>
<accession>A0A9D1KJU9</accession>
<name>A0A9D1KJU9_9MOLU</name>
<evidence type="ECO:0000256" key="1">
    <source>
        <dbReference type="SAM" id="SignalP"/>
    </source>
</evidence>
<dbReference type="InterPro" id="IPR002509">
    <property type="entry name" value="NODB_dom"/>
</dbReference>
<dbReference type="InterPro" id="IPR011330">
    <property type="entry name" value="Glyco_hydro/deAcase_b/a-brl"/>
</dbReference>
<proteinExistence type="predicted"/>
<reference evidence="3" key="1">
    <citation type="submission" date="2020-10" db="EMBL/GenBank/DDBJ databases">
        <authorList>
            <person name="Gilroy R."/>
        </authorList>
    </citation>
    <scope>NUCLEOTIDE SEQUENCE</scope>
    <source>
        <strain evidence="3">ChiW17-6978</strain>
    </source>
</reference>